<evidence type="ECO:0000259" key="2">
    <source>
        <dbReference type="Pfam" id="PF14529"/>
    </source>
</evidence>
<comment type="caution">
    <text evidence="3">The sequence shown here is derived from an EMBL/GenBank/DDBJ whole genome shotgun (WGS) entry which is preliminary data.</text>
</comment>
<dbReference type="OrthoDB" id="7554092at2759"/>
<dbReference type="InterPro" id="IPR005135">
    <property type="entry name" value="Endo/exonuclease/phosphatase"/>
</dbReference>
<dbReference type="GO" id="GO:0003824">
    <property type="term" value="F:catalytic activity"/>
    <property type="evidence" value="ECO:0007669"/>
    <property type="project" value="InterPro"/>
</dbReference>
<evidence type="ECO:0008006" key="4">
    <source>
        <dbReference type="Google" id="ProtNLM"/>
    </source>
</evidence>
<dbReference type="InterPro" id="IPR036691">
    <property type="entry name" value="Endo/exonu/phosph_ase_sf"/>
</dbReference>
<reference evidence="3" key="2">
    <citation type="submission" date="2018-07" db="EMBL/GenBank/DDBJ databases">
        <authorList>
            <person name="Mckenzie S.K."/>
            <person name="Kronauer D.J.C."/>
        </authorList>
    </citation>
    <scope>NUCLEOTIDE SEQUENCE</scope>
    <source>
        <strain evidence="3">Clonal line C1</strain>
    </source>
</reference>
<organism evidence="3">
    <name type="scientific">Ooceraea biroi</name>
    <name type="common">Clonal raider ant</name>
    <name type="synonym">Cerapachys biroi</name>
    <dbReference type="NCBI Taxonomy" id="2015173"/>
    <lineage>
        <taxon>Eukaryota</taxon>
        <taxon>Metazoa</taxon>
        <taxon>Ecdysozoa</taxon>
        <taxon>Arthropoda</taxon>
        <taxon>Hexapoda</taxon>
        <taxon>Insecta</taxon>
        <taxon>Pterygota</taxon>
        <taxon>Neoptera</taxon>
        <taxon>Endopterygota</taxon>
        <taxon>Hymenoptera</taxon>
        <taxon>Apocrita</taxon>
        <taxon>Aculeata</taxon>
        <taxon>Formicoidea</taxon>
        <taxon>Formicidae</taxon>
        <taxon>Dorylinae</taxon>
        <taxon>Ooceraea</taxon>
    </lineage>
</organism>
<reference evidence="3" key="1">
    <citation type="journal article" date="2018" name="Genome Res.">
        <title>The genomic architecture and molecular evolution of ant odorant receptors.</title>
        <authorList>
            <person name="McKenzie S.K."/>
            <person name="Kronauer D.J.C."/>
        </authorList>
    </citation>
    <scope>NUCLEOTIDE SEQUENCE [LARGE SCALE GENOMIC DNA]</scope>
    <source>
        <strain evidence="3">Clonal line C1</strain>
    </source>
</reference>
<dbReference type="Gene3D" id="3.60.10.10">
    <property type="entry name" value="Endonuclease/exonuclease/phosphatase"/>
    <property type="match status" value="1"/>
</dbReference>
<dbReference type="AlphaFoldDB" id="A0A3L8DDV9"/>
<dbReference type="Pfam" id="PF00078">
    <property type="entry name" value="RVT_1"/>
    <property type="match status" value="1"/>
</dbReference>
<accession>A0A3L8DDV9</accession>
<dbReference type="InterPro" id="IPR000477">
    <property type="entry name" value="RT_dom"/>
</dbReference>
<gene>
    <name evidence="3" type="ORF">DMN91_010341</name>
</gene>
<feature type="domain" description="Endonuclease/exonuclease/phosphatase" evidence="2">
    <location>
        <begin position="48"/>
        <end position="117"/>
    </location>
</feature>
<evidence type="ECO:0000259" key="1">
    <source>
        <dbReference type="Pfam" id="PF00078"/>
    </source>
</evidence>
<sequence>MVEEEESLLEIDLIKFQKTFMLSVAQEIRYQNTELAHNPQVWEIIIPRNNKIGFWYEAFLDRLGRCIVRHPRGLLLVAGDFNAKSALWGSRRPDATGGALADWAAGLGLQLVNEGSSCVREARSKLKIEIEDSKRKAWEELLETLEKDPWGKPYQVVLNKLATGSILGPRLWDLVYEYTTNMQLGEDEHMTVYADDTIVLVLAETIREAKFKLSMVLSRVIRRIRQLGLEISVHKSEAIVFPPENRKRWNKKVHIEIDGARIECSNVGIKYLGVTIDPLWTFNAHFNTVINKANAVAFKLVRIMKNLRGPSDKKRKLYANTIYAILLYGAPIWADELEANKRMKVTMRKLQRKLALRIISAYRTVSYDAAEILAGLPPIDLAAEKMRKVYERKQEIVTRGGAITERAINAIQKQEEANMIRKWKERLMGGSKSGQRVREATLPCFEQWIERKHGNMTFHMTQMVTGHGSFGEYGLKIGKSVNARCYHCISPMDSAQHTIEVCAAWKEEREQLRRKVKGSLTLDNIIEEILETKEKWTAFSVFASNVMLKKEEEERRRERELRESRR</sequence>
<dbReference type="Proteomes" id="UP000279307">
    <property type="component" value="Chromosome 10"/>
</dbReference>
<dbReference type="EMBL" id="QOIP01000010">
    <property type="protein sequence ID" value="RLU18098.1"/>
    <property type="molecule type" value="Genomic_DNA"/>
</dbReference>
<dbReference type="PANTHER" id="PTHR33332">
    <property type="entry name" value="REVERSE TRANSCRIPTASE DOMAIN-CONTAINING PROTEIN"/>
    <property type="match status" value="1"/>
</dbReference>
<dbReference type="SUPFAM" id="SSF56219">
    <property type="entry name" value="DNase I-like"/>
    <property type="match status" value="1"/>
</dbReference>
<name>A0A3L8DDV9_OOCBI</name>
<dbReference type="Pfam" id="PF14529">
    <property type="entry name" value="Exo_endo_phos_2"/>
    <property type="match status" value="1"/>
</dbReference>
<feature type="domain" description="Reverse transcriptase" evidence="1">
    <location>
        <begin position="158"/>
        <end position="276"/>
    </location>
</feature>
<protein>
    <recommendedName>
        <fullName evidence="4">Reverse transcriptase domain-containing protein</fullName>
    </recommendedName>
</protein>
<proteinExistence type="predicted"/>
<evidence type="ECO:0000313" key="3">
    <source>
        <dbReference type="EMBL" id="RLU18098.1"/>
    </source>
</evidence>